<evidence type="ECO:0000313" key="3">
    <source>
        <dbReference type="EMBL" id="GHH80334.1"/>
    </source>
</evidence>
<keyword evidence="4" id="KW-1185">Reference proteome</keyword>
<feature type="region of interest" description="Disordered" evidence="1">
    <location>
        <begin position="72"/>
        <end position="108"/>
    </location>
</feature>
<feature type="compositionally biased region" description="Low complexity" evidence="1">
    <location>
        <begin position="28"/>
        <end position="54"/>
    </location>
</feature>
<evidence type="ECO:0000256" key="1">
    <source>
        <dbReference type="SAM" id="MobiDB-lite"/>
    </source>
</evidence>
<evidence type="ECO:0000313" key="4">
    <source>
        <dbReference type="Proteomes" id="UP000603708"/>
    </source>
</evidence>
<dbReference type="InterPro" id="IPR047659">
    <property type="entry name" value="T7SS_assoc"/>
</dbReference>
<evidence type="ECO:0000259" key="2">
    <source>
        <dbReference type="Pfam" id="PF07179"/>
    </source>
</evidence>
<feature type="region of interest" description="Disordered" evidence="1">
    <location>
        <begin position="232"/>
        <end position="262"/>
    </location>
</feature>
<dbReference type="Pfam" id="PF07179">
    <property type="entry name" value="SseB"/>
    <property type="match status" value="1"/>
</dbReference>
<feature type="compositionally biased region" description="Gly residues" evidence="1">
    <location>
        <begin position="232"/>
        <end position="241"/>
    </location>
</feature>
<accession>A0A919L1W3</accession>
<dbReference type="RefSeq" id="WP_189933044.1">
    <property type="nucleotide sequence ID" value="NZ_BNCD01000009.1"/>
</dbReference>
<dbReference type="InterPro" id="IPR009839">
    <property type="entry name" value="SseB_N"/>
</dbReference>
<reference evidence="3" key="2">
    <citation type="submission" date="2020-09" db="EMBL/GenBank/DDBJ databases">
        <authorList>
            <person name="Sun Q."/>
            <person name="Ohkuma M."/>
        </authorList>
    </citation>
    <scope>NUCLEOTIDE SEQUENCE</scope>
    <source>
        <strain evidence="3">JCM 5069</strain>
    </source>
</reference>
<feature type="region of interest" description="Disordered" evidence="1">
    <location>
        <begin position="1"/>
        <end position="57"/>
    </location>
</feature>
<comment type="caution">
    <text evidence="3">The sequence shown here is derived from an EMBL/GenBank/DDBJ whole genome shotgun (WGS) entry which is preliminary data.</text>
</comment>
<organism evidence="3 4">
    <name type="scientific">Streptomyces sulfonofaciens</name>
    <dbReference type="NCBI Taxonomy" id="68272"/>
    <lineage>
        <taxon>Bacteria</taxon>
        <taxon>Bacillati</taxon>
        <taxon>Actinomycetota</taxon>
        <taxon>Actinomycetes</taxon>
        <taxon>Kitasatosporales</taxon>
        <taxon>Streptomycetaceae</taxon>
        <taxon>Streptomyces</taxon>
    </lineage>
</organism>
<protein>
    <recommendedName>
        <fullName evidence="2">SseB protein N-terminal domain-containing protein</fullName>
    </recommendedName>
</protein>
<dbReference type="NCBIfam" id="NF033532">
    <property type="entry name" value="lone7para_assoc"/>
    <property type="match status" value="1"/>
</dbReference>
<dbReference type="Proteomes" id="UP000603708">
    <property type="component" value="Unassembled WGS sequence"/>
</dbReference>
<sequence>METPPNRPAEEAARPRDPVDAVQGPGTPSNTAPAAVPAAGSPSPPTAAATVDAPRVPDDIREAARLAPDHWLGAVDPGWTGDEPPPDWALIGEWRSGPTGQVEEWRPNDDYRPSPRMLGWPEPSDPVDAAVQLAATGYGPRQDAVRALAAAEVTVLRAPDGGPLVATGPEGTPVVPVFTSVPHQPFARGLAHEAVAAGELAHRCAGDGTALSVNPAGPATLVVGADEVLGALGGTPPGDGSGTAAAEAASHPHLATSTGRTP</sequence>
<proteinExistence type="predicted"/>
<reference evidence="3" key="1">
    <citation type="journal article" date="2014" name="Int. J. Syst. Evol. Microbiol.">
        <title>Complete genome sequence of Corynebacterium casei LMG S-19264T (=DSM 44701T), isolated from a smear-ripened cheese.</title>
        <authorList>
            <consortium name="US DOE Joint Genome Institute (JGI-PGF)"/>
            <person name="Walter F."/>
            <person name="Albersmeier A."/>
            <person name="Kalinowski J."/>
            <person name="Ruckert C."/>
        </authorList>
    </citation>
    <scope>NUCLEOTIDE SEQUENCE</scope>
    <source>
        <strain evidence="3">JCM 5069</strain>
    </source>
</reference>
<feature type="domain" description="SseB protein N-terminal" evidence="2">
    <location>
        <begin position="128"/>
        <end position="228"/>
    </location>
</feature>
<gene>
    <name evidence="3" type="ORF">GCM10018793_35270</name>
</gene>
<dbReference type="EMBL" id="BNCD01000009">
    <property type="protein sequence ID" value="GHH80334.1"/>
    <property type="molecule type" value="Genomic_DNA"/>
</dbReference>
<name>A0A919L1W3_9ACTN</name>
<feature type="compositionally biased region" description="Basic and acidic residues" evidence="1">
    <location>
        <begin position="8"/>
        <end position="19"/>
    </location>
</feature>
<dbReference type="AlphaFoldDB" id="A0A919L1W3"/>